<dbReference type="InParanoid" id="A9UNQ6"/>
<proteinExistence type="inferred from homology"/>
<dbReference type="FunCoup" id="A9UNQ6">
    <property type="interactions" value="1268"/>
</dbReference>
<evidence type="ECO:0000259" key="4">
    <source>
        <dbReference type="PROSITE" id="PS50800"/>
    </source>
</evidence>
<evidence type="ECO:0000256" key="3">
    <source>
        <dbReference type="SAM" id="MobiDB-lite"/>
    </source>
</evidence>
<dbReference type="KEGG" id="mbr:MONBRDRAFT_4720"/>
<gene>
    <name evidence="5" type="ORF">MONBRDRAFT_4720</name>
</gene>
<dbReference type="Proteomes" id="UP000001357">
    <property type="component" value="Unassembled WGS sequence"/>
</dbReference>
<feature type="compositionally biased region" description="Basic and acidic residues" evidence="3">
    <location>
        <begin position="81"/>
        <end position="105"/>
    </location>
</feature>
<dbReference type="InterPro" id="IPR036361">
    <property type="entry name" value="SAP_dom_sf"/>
</dbReference>
<keyword evidence="1" id="KW-0597">Phosphoprotein</keyword>
<dbReference type="Pfam" id="PF02037">
    <property type="entry name" value="SAP"/>
    <property type="match status" value="1"/>
</dbReference>
<evidence type="ECO:0000256" key="1">
    <source>
        <dbReference type="ARBA" id="ARBA00022553"/>
    </source>
</evidence>
<protein>
    <recommendedName>
        <fullName evidence="4">SAP domain-containing protein</fullName>
    </recommendedName>
</protein>
<dbReference type="Gene3D" id="1.10.720.30">
    <property type="entry name" value="SAP domain"/>
    <property type="match status" value="1"/>
</dbReference>
<dbReference type="GO" id="GO:0005634">
    <property type="term" value="C:nucleus"/>
    <property type="evidence" value="ECO:0000318"/>
    <property type="project" value="GO_Central"/>
</dbReference>
<feature type="compositionally biased region" description="Low complexity" evidence="3">
    <location>
        <begin position="60"/>
        <end position="80"/>
    </location>
</feature>
<reference evidence="5 6" key="1">
    <citation type="journal article" date="2008" name="Nature">
        <title>The genome of the choanoflagellate Monosiga brevicollis and the origin of metazoans.</title>
        <authorList>
            <consortium name="JGI Sequencing"/>
            <person name="King N."/>
            <person name="Westbrook M.J."/>
            <person name="Young S.L."/>
            <person name="Kuo A."/>
            <person name="Abedin M."/>
            <person name="Chapman J."/>
            <person name="Fairclough S."/>
            <person name="Hellsten U."/>
            <person name="Isogai Y."/>
            <person name="Letunic I."/>
            <person name="Marr M."/>
            <person name="Pincus D."/>
            <person name="Putnam N."/>
            <person name="Rokas A."/>
            <person name="Wright K.J."/>
            <person name="Zuzow R."/>
            <person name="Dirks W."/>
            <person name="Good M."/>
            <person name="Goodstein D."/>
            <person name="Lemons D."/>
            <person name="Li W."/>
            <person name="Lyons J.B."/>
            <person name="Morris A."/>
            <person name="Nichols S."/>
            <person name="Richter D.J."/>
            <person name="Salamov A."/>
            <person name="Bork P."/>
            <person name="Lim W.A."/>
            <person name="Manning G."/>
            <person name="Miller W.T."/>
            <person name="McGinnis W."/>
            <person name="Shapiro H."/>
            <person name="Tjian R."/>
            <person name="Grigoriev I.V."/>
            <person name="Rokhsar D."/>
        </authorList>
    </citation>
    <scope>NUCLEOTIDE SEQUENCE [LARGE SCALE GENOMIC DNA]</scope>
    <source>
        <strain evidence="6">MX1 / ATCC 50154</strain>
    </source>
</reference>
<dbReference type="RefSeq" id="XP_001742503.1">
    <property type="nucleotide sequence ID" value="XM_001742451.1"/>
</dbReference>
<dbReference type="InterPro" id="IPR003034">
    <property type="entry name" value="SAP_dom"/>
</dbReference>
<keyword evidence="6" id="KW-1185">Reference proteome</keyword>
<dbReference type="GeneID" id="5887448"/>
<dbReference type="PANTHER" id="PTHR46551">
    <property type="entry name" value="SAP DOMAIN-CONTAINING RIBONUCLEOPROTEIN"/>
    <property type="match status" value="1"/>
</dbReference>
<dbReference type="GO" id="GO:0016973">
    <property type="term" value="P:poly(A)+ mRNA export from nucleus"/>
    <property type="evidence" value="ECO:0000318"/>
    <property type="project" value="GO_Central"/>
</dbReference>
<comment type="similarity">
    <text evidence="2">Belongs to the SAP domain-containing ribonucleoprotein family.</text>
</comment>
<evidence type="ECO:0000313" key="6">
    <source>
        <dbReference type="Proteomes" id="UP000001357"/>
    </source>
</evidence>
<dbReference type="EMBL" id="CH991543">
    <property type="protein sequence ID" value="EDQ92741.1"/>
    <property type="molecule type" value="Genomic_DNA"/>
</dbReference>
<dbReference type="PROSITE" id="PS50800">
    <property type="entry name" value="SAP"/>
    <property type="match status" value="1"/>
</dbReference>
<dbReference type="SMART" id="SM00513">
    <property type="entry name" value="SAP"/>
    <property type="match status" value="1"/>
</dbReference>
<evidence type="ECO:0000313" key="5">
    <source>
        <dbReference type="EMBL" id="EDQ92741.1"/>
    </source>
</evidence>
<sequence length="163" mass="17943">MASIKTETELKKMKVNELRAELDQAGLDNKGKKDELVERLQQYYQEEEEKLLLGVEDDAPSANAAAPAPAPKKTPAAAPAKTEDGIEGKAATKQETQAKKSERAARFGTADKNGQVAEVEALRARAEKFGNTELLEQIKAQEQILERRKRFEADKIGMSASLF</sequence>
<dbReference type="AlphaFoldDB" id="A9UNQ6"/>
<dbReference type="InterPro" id="IPR052240">
    <property type="entry name" value="SAP_domain_ribonucleoprotein"/>
</dbReference>
<dbReference type="SUPFAM" id="SSF68906">
    <property type="entry name" value="SAP domain"/>
    <property type="match status" value="1"/>
</dbReference>
<dbReference type="PANTHER" id="PTHR46551:SF1">
    <property type="entry name" value="SAP DOMAIN-CONTAINING RIBONUCLEOPROTEIN"/>
    <property type="match status" value="1"/>
</dbReference>
<organism evidence="5 6">
    <name type="scientific">Monosiga brevicollis</name>
    <name type="common">Choanoflagellate</name>
    <dbReference type="NCBI Taxonomy" id="81824"/>
    <lineage>
        <taxon>Eukaryota</taxon>
        <taxon>Choanoflagellata</taxon>
        <taxon>Craspedida</taxon>
        <taxon>Salpingoecidae</taxon>
        <taxon>Monosiga</taxon>
    </lineage>
</organism>
<feature type="domain" description="SAP" evidence="4">
    <location>
        <begin position="10"/>
        <end position="44"/>
    </location>
</feature>
<accession>A9UNQ6</accession>
<feature type="region of interest" description="Disordered" evidence="3">
    <location>
        <begin position="54"/>
        <end position="114"/>
    </location>
</feature>
<name>A9UNQ6_MONBE</name>
<evidence type="ECO:0000256" key="2">
    <source>
        <dbReference type="ARBA" id="ARBA00046328"/>
    </source>
</evidence>